<protein>
    <recommendedName>
        <fullName evidence="4">Lipoprotein</fullName>
    </recommendedName>
</protein>
<keyword evidence="1" id="KW-0732">Signal</keyword>
<proteinExistence type="predicted"/>
<accession>A0A2P7Q1Z2</accession>
<dbReference type="AlphaFoldDB" id="A0A2P7Q1Z2"/>
<name>A0A2P7Q1Z2_9FIRM</name>
<keyword evidence="3" id="KW-1185">Reference proteome</keyword>
<evidence type="ECO:0000313" key="3">
    <source>
        <dbReference type="Proteomes" id="UP000241434"/>
    </source>
</evidence>
<organism evidence="2 3">
    <name type="scientific">Peptostreptococcus russellii</name>
    <dbReference type="NCBI Taxonomy" id="215200"/>
    <lineage>
        <taxon>Bacteria</taxon>
        <taxon>Bacillati</taxon>
        <taxon>Bacillota</taxon>
        <taxon>Clostridia</taxon>
        <taxon>Peptostreptococcales</taxon>
        <taxon>Peptostreptococcaceae</taxon>
        <taxon>Peptostreptococcus</taxon>
    </lineage>
</organism>
<reference evidence="2" key="1">
    <citation type="thesis" date="2015" institute="Rutgers" country="The State University of New Jersey, 14 College Farm Rd., New Brunswick, NJ, USA">
        <title>Ammonia toxicity in bacteria and its implications for treatment of and resource recovery from highly nitrogenous organic wastes.</title>
        <authorList>
            <person name="Luther A.K."/>
        </authorList>
    </citation>
    <scope>NUCLEOTIDE SEQUENCE</scope>
    <source>
        <strain evidence="2">RT-10B</strain>
    </source>
</reference>
<comment type="caution">
    <text evidence="2">The sequence shown here is derived from an EMBL/GenBank/DDBJ whole genome shotgun (WGS) entry which is preliminary data.</text>
</comment>
<evidence type="ECO:0000256" key="1">
    <source>
        <dbReference type="SAM" id="SignalP"/>
    </source>
</evidence>
<evidence type="ECO:0000313" key="2">
    <source>
        <dbReference type="EMBL" id="PSJ31979.1"/>
    </source>
</evidence>
<dbReference type="EMBL" id="JYGE01000003">
    <property type="protein sequence ID" value="PSJ31979.1"/>
    <property type="molecule type" value="Genomic_DNA"/>
</dbReference>
<feature type="signal peptide" evidence="1">
    <location>
        <begin position="1"/>
        <end position="24"/>
    </location>
</feature>
<gene>
    <name evidence="2" type="ORF">UF10_03150</name>
</gene>
<dbReference type="Gene3D" id="3.40.50.11390">
    <property type="match status" value="1"/>
</dbReference>
<sequence length="370" mass="41318">MFKKLVSVVLITMLVILIPGCSNDKSVKSDNKDITNKKAEVTIYLPEGQDIDNKYKDDIDIAVNYLPDNGKDFTKKDVDTIVNNIDKHVKVLVISTEKSGLSDVFKKVKEKLPGVITVAGDIGEMHNDKFASLLKNPNLDVGFRVEKNKCGKLAAEMAEQMNANKFLYLYLEDTKENPNLYEDISQAKAYCDKNGMAFSKLAVKKEDINSGLAEKIKAIQPDKIENLAVYPASSALSKEVLNGAVKNSYIIPYLNSGQDGNLLSDKLNLDKEYKELSRLSFDKKVQDKLSKINMDGKIAGISEGVDSVPAELTIEIAKYMYERNYMIEECYTDDSVKDRANRMLDLSILPEYIGASSGYIKNLSISPRVY</sequence>
<feature type="chain" id="PRO_5015195837" description="Lipoprotein" evidence="1">
    <location>
        <begin position="25"/>
        <end position="370"/>
    </location>
</feature>
<dbReference type="Pfam" id="PF12683">
    <property type="entry name" value="DUF3798"/>
    <property type="match status" value="1"/>
</dbReference>
<evidence type="ECO:0008006" key="4">
    <source>
        <dbReference type="Google" id="ProtNLM"/>
    </source>
</evidence>
<dbReference type="InterPro" id="IPR024258">
    <property type="entry name" value="DUF3798"/>
</dbReference>
<dbReference type="Proteomes" id="UP000241434">
    <property type="component" value="Unassembled WGS sequence"/>
</dbReference>